<accession>A0AAV4S1Q6</accession>
<keyword evidence="4" id="KW-1185">Reference proteome</keyword>
<evidence type="ECO:0000256" key="2">
    <source>
        <dbReference type="SAM" id="Phobius"/>
    </source>
</evidence>
<dbReference type="PANTHER" id="PTHR11360:SF284">
    <property type="entry name" value="EG:103B4.3 PROTEIN-RELATED"/>
    <property type="match status" value="1"/>
</dbReference>
<dbReference type="InterPro" id="IPR036259">
    <property type="entry name" value="MFS_trans_sf"/>
</dbReference>
<feature type="transmembrane region" description="Helical" evidence="2">
    <location>
        <begin position="50"/>
        <end position="73"/>
    </location>
</feature>
<reference evidence="3 4" key="1">
    <citation type="submission" date="2021-06" db="EMBL/GenBank/DDBJ databases">
        <title>Caerostris extrusa draft genome.</title>
        <authorList>
            <person name="Kono N."/>
            <person name="Arakawa K."/>
        </authorList>
    </citation>
    <scope>NUCLEOTIDE SEQUENCE [LARGE SCALE GENOMIC DNA]</scope>
</reference>
<organism evidence="3 4">
    <name type="scientific">Caerostris extrusa</name>
    <name type="common">Bark spider</name>
    <name type="synonym">Caerostris bankana</name>
    <dbReference type="NCBI Taxonomy" id="172846"/>
    <lineage>
        <taxon>Eukaryota</taxon>
        <taxon>Metazoa</taxon>
        <taxon>Ecdysozoa</taxon>
        <taxon>Arthropoda</taxon>
        <taxon>Chelicerata</taxon>
        <taxon>Arachnida</taxon>
        <taxon>Araneae</taxon>
        <taxon>Araneomorphae</taxon>
        <taxon>Entelegynae</taxon>
        <taxon>Araneoidea</taxon>
        <taxon>Araneidae</taxon>
        <taxon>Caerostris</taxon>
    </lineage>
</organism>
<dbReference type="SUPFAM" id="SSF103473">
    <property type="entry name" value="MFS general substrate transporter"/>
    <property type="match status" value="1"/>
</dbReference>
<protein>
    <submittedName>
        <fullName evidence="3">Monocarboxylate transporter 14</fullName>
    </submittedName>
</protein>
<name>A0AAV4S1Q6_CAEEX</name>
<dbReference type="GO" id="GO:0008028">
    <property type="term" value="F:monocarboxylic acid transmembrane transporter activity"/>
    <property type="evidence" value="ECO:0007669"/>
    <property type="project" value="TreeGrafter"/>
</dbReference>
<dbReference type="Gene3D" id="1.20.1250.20">
    <property type="entry name" value="MFS general substrate transporter like domains"/>
    <property type="match status" value="1"/>
</dbReference>
<feature type="compositionally biased region" description="Polar residues" evidence="1">
    <location>
        <begin position="169"/>
        <end position="185"/>
    </location>
</feature>
<dbReference type="EMBL" id="BPLR01008905">
    <property type="protein sequence ID" value="GIY28108.1"/>
    <property type="molecule type" value="Genomic_DNA"/>
</dbReference>
<keyword evidence="2" id="KW-0472">Membrane</keyword>
<keyword evidence="2" id="KW-1133">Transmembrane helix</keyword>
<keyword evidence="2" id="KW-0812">Transmembrane</keyword>
<dbReference type="PANTHER" id="PTHR11360">
    <property type="entry name" value="MONOCARBOXYLATE TRANSPORTER"/>
    <property type="match status" value="1"/>
</dbReference>
<sequence>MINDEYWGWVIVFTTFIIHMIIDGLIYTFAVFYVEFLDYFKTTAGKASTVVSVFVGVSYCFGRCWIRISLLGFSNKYSNVLEKNIATAVGISMAGSGIGTLIFAPLMEWLINYYKSWKGAVLIATGLLLNCLVLSLFYRDPIGNKEDSEENHSNNQNSNDSSRRYHLDSLNSEDAVQQGNKQNSFEIEKKSKETLPSKQNFVGRPVQFH</sequence>
<evidence type="ECO:0000256" key="1">
    <source>
        <dbReference type="SAM" id="MobiDB-lite"/>
    </source>
</evidence>
<proteinExistence type="predicted"/>
<feature type="transmembrane region" description="Helical" evidence="2">
    <location>
        <begin position="85"/>
        <end position="107"/>
    </location>
</feature>
<feature type="region of interest" description="Disordered" evidence="1">
    <location>
        <begin position="145"/>
        <end position="209"/>
    </location>
</feature>
<feature type="transmembrane region" description="Helical" evidence="2">
    <location>
        <begin position="7"/>
        <end position="30"/>
    </location>
</feature>
<dbReference type="AlphaFoldDB" id="A0AAV4S1Q6"/>
<feature type="transmembrane region" description="Helical" evidence="2">
    <location>
        <begin position="119"/>
        <end position="138"/>
    </location>
</feature>
<dbReference type="InterPro" id="IPR050327">
    <property type="entry name" value="Proton-linked_MCT"/>
</dbReference>
<evidence type="ECO:0000313" key="3">
    <source>
        <dbReference type="EMBL" id="GIY28108.1"/>
    </source>
</evidence>
<evidence type="ECO:0000313" key="4">
    <source>
        <dbReference type="Proteomes" id="UP001054945"/>
    </source>
</evidence>
<dbReference type="Proteomes" id="UP001054945">
    <property type="component" value="Unassembled WGS sequence"/>
</dbReference>
<comment type="caution">
    <text evidence="3">The sequence shown here is derived from an EMBL/GenBank/DDBJ whole genome shotgun (WGS) entry which is preliminary data.</text>
</comment>
<feature type="compositionally biased region" description="Basic and acidic residues" evidence="1">
    <location>
        <begin position="186"/>
        <end position="195"/>
    </location>
</feature>
<gene>
    <name evidence="3" type="primary">SLC16A14_1</name>
    <name evidence="3" type="ORF">CEXT_379211</name>
</gene>